<gene>
    <name evidence="1" type="ORF">C0V82_05140</name>
</gene>
<sequence length="243" mass="26383">MISRLRFLLVALPVFLALPAIADTAPPAGPVLIVGALHHLHEHEPAFDYNRLRASILAFKPDVLVLEVRPDELAERKVTPGRPEYPAVIWPLLTEMSVEAVAMEPGGEMFKEIAGAAGEAFEALKKRDPEGAAALSRLEKATDDVLLAYWQAPAQVQDEQTSAIAAGVQAAQFALAGPSFVAAQARWDSYMAGQVVRTVRSHPAKRVMVIASYKNRTLLERTVRQSVKDRVVDAAPSFAKTAN</sequence>
<evidence type="ECO:0000313" key="2">
    <source>
        <dbReference type="Proteomes" id="UP000234752"/>
    </source>
</evidence>
<proteinExistence type="predicted"/>
<evidence type="ECO:0000313" key="1">
    <source>
        <dbReference type="EMBL" id="AUN29676.1"/>
    </source>
</evidence>
<organism evidence="1 2">
    <name type="scientific">Niveispirillum cyanobacteriorum</name>
    <dbReference type="NCBI Taxonomy" id="1612173"/>
    <lineage>
        <taxon>Bacteria</taxon>
        <taxon>Pseudomonadati</taxon>
        <taxon>Pseudomonadota</taxon>
        <taxon>Alphaproteobacteria</taxon>
        <taxon>Rhodospirillales</taxon>
        <taxon>Azospirillaceae</taxon>
        <taxon>Niveispirillum</taxon>
    </lineage>
</organism>
<accession>A0A2K9NAX5</accession>
<reference evidence="1 2" key="1">
    <citation type="submission" date="2017-12" db="EMBL/GenBank/DDBJ databases">
        <title>Genomes of bacteria within cyanobacterial aggregates.</title>
        <authorList>
            <person name="Cai H."/>
        </authorList>
    </citation>
    <scope>NUCLEOTIDE SEQUENCE [LARGE SCALE GENOMIC DNA]</scope>
    <source>
        <strain evidence="1 2">TH16</strain>
    </source>
</reference>
<name>A0A2K9NAX5_9PROT</name>
<keyword evidence="2" id="KW-1185">Reference proteome</keyword>
<dbReference type="AlphaFoldDB" id="A0A2K9NAX5"/>
<protein>
    <submittedName>
        <fullName evidence="1">Uncharacterized protein</fullName>
    </submittedName>
</protein>
<dbReference type="OrthoDB" id="7551296at2"/>
<dbReference type="RefSeq" id="WP_102111400.1">
    <property type="nucleotide sequence ID" value="NZ_BMGN01000003.1"/>
</dbReference>
<dbReference type="Proteomes" id="UP000234752">
    <property type="component" value="Chromosome eg_1"/>
</dbReference>
<dbReference type="KEGG" id="ncb:C0V82_05140"/>
<dbReference type="EMBL" id="CP025611">
    <property type="protein sequence ID" value="AUN29676.1"/>
    <property type="molecule type" value="Genomic_DNA"/>
</dbReference>